<dbReference type="SUPFAM" id="SSF52540">
    <property type="entry name" value="P-loop containing nucleoside triphosphate hydrolases"/>
    <property type="match status" value="1"/>
</dbReference>
<keyword evidence="5" id="KW-0636">Prenylation</keyword>
<evidence type="ECO:0000256" key="4">
    <source>
        <dbReference type="ARBA" id="ARBA00023288"/>
    </source>
</evidence>
<dbReference type="PRINTS" id="PR00449">
    <property type="entry name" value="RASTRNSFRMNG"/>
</dbReference>
<dbReference type="InterPro" id="IPR001806">
    <property type="entry name" value="Small_GTPase"/>
</dbReference>
<dbReference type="PROSITE" id="PS51419">
    <property type="entry name" value="RAB"/>
    <property type="match status" value="1"/>
</dbReference>
<organism evidence="6 7">
    <name type="scientific">Potamilus streckersoni</name>
    <dbReference type="NCBI Taxonomy" id="2493646"/>
    <lineage>
        <taxon>Eukaryota</taxon>
        <taxon>Metazoa</taxon>
        <taxon>Spiralia</taxon>
        <taxon>Lophotrochozoa</taxon>
        <taxon>Mollusca</taxon>
        <taxon>Bivalvia</taxon>
        <taxon>Autobranchia</taxon>
        <taxon>Heteroconchia</taxon>
        <taxon>Palaeoheterodonta</taxon>
        <taxon>Unionida</taxon>
        <taxon>Unionoidea</taxon>
        <taxon>Unionidae</taxon>
        <taxon>Ambleminae</taxon>
        <taxon>Lampsilini</taxon>
        <taxon>Potamilus</taxon>
    </lineage>
</organism>
<evidence type="ECO:0000313" key="6">
    <source>
        <dbReference type="EMBL" id="KAK3602872.1"/>
    </source>
</evidence>
<reference evidence="6" key="2">
    <citation type="journal article" date="2021" name="Genome Biol. Evol.">
        <title>Developing a high-quality reference genome for a parasitic bivalve with doubly uniparental inheritance (Bivalvia: Unionida).</title>
        <authorList>
            <person name="Smith C.H."/>
        </authorList>
    </citation>
    <scope>NUCLEOTIDE SEQUENCE</scope>
    <source>
        <strain evidence="6">CHS0354</strain>
        <tissue evidence="6">Mantle</tissue>
    </source>
</reference>
<dbReference type="InterPro" id="IPR005225">
    <property type="entry name" value="Small_GTP-bd"/>
</dbReference>
<evidence type="ECO:0000256" key="5">
    <source>
        <dbReference type="ARBA" id="ARBA00023289"/>
    </source>
</evidence>
<dbReference type="SMART" id="SM00173">
    <property type="entry name" value="RAS"/>
    <property type="match status" value="1"/>
</dbReference>
<dbReference type="NCBIfam" id="TIGR00231">
    <property type="entry name" value="small_GTP"/>
    <property type="match status" value="1"/>
</dbReference>
<dbReference type="EMBL" id="JAEAOA010001148">
    <property type="protein sequence ID" value="KAK3602872.1"/>
    <property type="molecule type" value="Genomic_DNA"/>
</dbReference>
<comment type="caution">
    <text evidence="6">The sequence shown here is derived from an EMBL/GenBank/DDBJ whole genome shotgun (WGS) entry which is preliminary data.</text>
</comment>
<dbReference type="PROSITE" id="PS51421">
    <property type="entry name" value="RAS"/>
    <property type="match status" value="1"/>
</dbReference>
<dbReference type="Proteomes" id="UP001195483">
    <property type="component" value="Unassembled WGS sequence"/>
</dbReference>
<dbReference type="SMART" id="SM00174">
    <property type="entry name" value="RHO"/>
    <property type="match status" value="1"/>
</dbReference>
<keyword evidence="4" id="KW-0449">Lipoprotein</keyword>
<evidence type="ECO:0000313" key="7">
    <source>
        <dbReference type="Proteomes" id="UP001195483"/>
    </source>
</evidence>
<dbReference type="FunFam" id="3.40.50.300:FF:001447">
    <property type="entry name" value="Ras-related protein Rab-1B"/>
    <property type="match status" value="1"/>
</dbReference>
<sequence>MLFRVIVVGDPYVGKSSIVRYFKEGKPNDAIQSTTQPDLIVAGIELKNKVKAKFEIFDTAGQEIYGSLTRSYYRDKDGVLIVYNVTDRKSFDNVQRWLEEAKIHLPGMTNIYIVGNMIDKNERRISTAEGKHRAEYLDLKHFETSAKDGRNIVDVFMSLAEDIYVQKMERPEYHQSIVKIEDDFQSNKDQSNSTSCSC</sequence>
<evidence type="ECO:0000256" key="1">
    <source>
        <dbReference type="ARBA" id="ARBA00006270"/>
    </source>
</evidence>
<keyword evidence="3" id="KW-0342">GTP-binding</keyword>
<evidence type="ECO:0000256" key="3">
    <source>
        <dbReference type="ARBA" id="ARBA00023134"/>
    </source>
</evidence>
<gene>
    <name evidence="6" type="ORF">CHS0354_018731</name>
</gene>
<comment type="similarity">
    <text evidence="1">Belongs to the small GTPase superfamily. Rab family.</text>
</comment>
<keyword evidence="7" id="KW-1185">Reference proteome</keyword>
<keyword evidence="2" id="KW-0547">Nucleotide-binding</keyword>
<accession>A0AAE0T311</accession>
<dbReference type="SMART" id="SM00175">
    <property type="entry name" value="RAB"/>
    <property type="match status" value="1"/>
</dbReference>
<dbReference type="Gene3D" id="3.40.50.300">
    <property type="entry name" value="P-loop containing nucleotide triphosphate hydrolases"/>
    <property type="match status" value="1"/>
</dbReference>
<dbReference type="PANTHER" id="PTHR47980">
    <property type="entry name" value="LD44762P"/>
    <property type="match status" value="1"/>
</dbReference>
<dbReference type="SMART" id="SM00176">
    <property type="entry name" value="RAN"/>
    <property type="match status" value="1"/>
</dbReference>
<reference evidence="6" key="3">
    <citation type="submission" date="2023-05" db="EMBL/GenBank/DDBJ databases">
        <authorList>
            <person name="Smith C.H."/>
        </authorList>
    </citation>
    <scope>NUCLEOTIDE SEQUENCE</scope>
    <source>
        <strain evidence="6">CHS0354</strain>
        <tissue evidence="6">Mantle</tissue>
    </source>
</reference>
<dbReference type="InterPro" id="IPR050305">
    <property type="entry name" value="Small_GTPase_Rab"/>
</dbReference>
<reference evidence="6" key="1">
    <citation type="journal article" date="2021" name="Genome Biol. Evol.">
        <title>A High-Quality Reference Genome for a Parasitic Bivalve with Doubly Uniparental Inheritance (Bivalvia: Unionida).</title>
        <authorList>
            <person name="Smith C.H."/>
        </authorList>
    </citation>
    <scope>NUCLEOTIDE SEQUENCE</scope>
    <source>
        <strain evidence="6">CHS0354</strain>
    </source>
</reference>
<dbReference type="GO" id="GO:0003924">
    <property type="term" value="F:GTPase activity"/>
    <property type="evidence" value="ECO:0007669"/>
    <property type="project" value="InterPro"/>
</dbReference>
<protein>
    <submittedName>
        <fullName evidence="6">Uncharacterized protein</fullName>
    </submittedName>
</protein>
<name>A0AAE0T311_9BIVA</name>
<evidence type="ECO:0000256" key="2">
    <source>
        <dbReference type="ARBA" id="ARBA00022741"/>
    </source>
</evidence>
<dbReference type="Pfam" id="PF00071">
    <property type="entry name" value="Ras"/>
    <property type="match status" value="1"/>
</dbReference>
<dbReference type="AlphaFoldDB" id="A0AAE0T311"/>
<dbReference type="InterPro" id="IPR027417">
    <property type="entry name" value="P-loop_NTPase"/>
</dbReference>
<proteinExistence type="inferred from homology"/>
<dbReference type="GO" id="GO:0005525">
    <property type="term" value="F:GTP binding"/>
    <property type="evidence" value="ECO:0007669"/>
    <property type="project" value="UniProtKB-KW"/>
</dbReference>
<dbReference type="CDD" id="cd00154">
    <property type="entry name" value="Rab"/>
    <property type="match status" value="1"/>
</dbReference>